<proteinExistence type="predicted"/>
<dbReference type="PANTHER" id="PTHR46632">
    <property type="entry name" value="E3 UBIQUITIN-PROTEIN LIGASE SINA-LIKE 4"/>
    <property type="match status" value="1"/>
</dbReference>
<reference evidence="9" key="2">
    <citation type="submission" date="2020-10" db="EMBL/GenBank/DDBJ databases">
        <authorList>
            <person name="Scholz U."/>
            <person name="Mascher M."/>
            <person name="Fiebig A."/>
        </authorList>
    </citation>
    <scope>NUCLEOTIDE SEQUENCE [LARGE SCALE GENOMIC DNA]</scope>
    <source>
        <strain evidence="9">cv. Morex</strain>
    </source>
</reference>
<evidence type="ECO:0000259" key="7">
    <source>
        <dbReference type="PROSITE" id="PS50089"/>
    </source>
</evidence>
<dbReference type="OrthoDB" id="4788989at2759"/>
<feature type="region of interest" description="Disordered" evidence="6">
    <location>
        <begin position="1"/>
        <end position="48"/>
    </location>
</feature>
<evidence type="ECO:0000259" key="8">
    <source>
        <dbReference type="PROSITE" id="PS51081"/>
    </source>
</evidence>
<feature type="domain" description="SIAH-type" evidence="8">
    <location>
        <begin position="120"/>
        <end position="177"/>
    </location>
</feature>
<name>A0A8I6XQQ4_HORVV</name>
<dbReference type="InterPro" id="IPR013010">
    <property type="entry name" value="Znf_SIAH"/>
</dbReference>
<feature type="compositionally biased region" description="Basic residues" evidence="6">
    <location>
        <begin position="1"/>
        <end position="10"/>
    </location>
</feature>
<evidence type="ECO:0000313" key="9">
    <source>
        <dbReference type="EnsemblPlants" id="HORVU.MOREX.r3.3HG0235800.1"/>
    </source>
</evidence>
<dbReference type="Gene3D" id="3.30.40.10">
    <property type="entry name" value="Zinc/RING finger domain, C3HC4 (zinc finger)"/>
    <property type="match status" value="1"/>
</dbReference>
<sequence length="302" mass="33474">MQKRSAKKGGKGSGGPKKDMGCSSGSVPKKARTTRKSPTKCGAEHEEEEEEMEIVNVFSHEMDSLECDICFLPFESRVYSCKNGHAACAACCINMERECPSCREPIGDFRCRATEKILAGMTRPCRFKKHGCTETVRYTEARAHEEDACRFAPYRCPFDGCAYRGLMLYDHIQDDHAAGGGVTSAMGLLRRMTVTLQKAAPFLALMHRDGESVFLLLNRGGDDLTGRRLSVICICPYPLEEDEEIETEYTMVVKGDVAASLSLTATVPFVRRLQGYKANAFIIVPKEFWDSSGTVTVTLQFS</sequence>
<evidence type="ECO:0000256" key="3">
    <source>
        <dbReference type="ARBA" id="ARBA00022833"/>
    </source>
</evidence>
<dbReference type="GeneID" id="123441455"/>
<evidence type="ECO:0000256" key="6">
    <source>
        <dbReference type="SAM" id="MobiDB-lite"/>
    </source>
</evidence>
<gene>
    <name evidence="9" type="primary">LOC123441455</name>
</gene>
<dbReference type="InterPro" id="IPR013083">
    <property type="entry name" value="Znf_RING/FYVE/PHD"/>
</dbReference>
<evidence type="ECO:0008006" key="11">
    <source>
        <dbReference type="Google" id="ProtNLM"/>
    </source>
</evidence>
<evidence type="ECO:0000256" key="2">
    <source>
        <dbReference type="ARBA" id="ARBA00022771"/>
    </source>
</evidence>
<feature type="compositionally biased region" description="Basic residues" evidence="6">
    <location>
        <begin position="29"/>
        <end position="38"/>
    </location>
</feature>
<keyword evidence="1" id="KW-0479">Metal-binding</keyword>
<dbReference type="Pfam" id="PF21361">
    <property type="entry name" value="Sina_ZnF"/>
    <property type="match status" value="1"/>
</dbReference>
<accession>A0A8I6XQQ4</accession>
<evidence type="ECO:0000256" key="5">
    <source>
        <dbReference type="PROSITE-ProRule" id="PRU00455"/>
    </source>
</evidence>
<reference evidence="9" key="3">
    <citation type="submission" date="2022-01" db="UniProtKB">
        <authorList>
            <consortium name="EnsemblPlants"/>
        </authorList>
    </citation>
    <scope>IDENTIFICATION</scope>
    <source>
        <strain evidence="9">subsp. vulgare</strain>
    </source>
</reference>
<keyword evidence="3" id="KW-0862">Zinc</keyword>
<protein>
    <recommendedName>
        <fullName evidence="11">RING-type E3 ubiquitin transferase</fullName>
    </recommendedName>
</protein>
<dbReference type="InterPro" id="IPR001841">
    <property type="entry name" value="Znf_RING"/>
</dbReference>
<keyword evidence="2 5" id="KW-0863">Zinc-finger</keyword>
<feature type="domain" description="RING-type" evidence="7">
    <location>
        <begin position="67"/>
        <end position="103"/>
    </location>
</feature>
<evidence type="ECO:0000313" key="10">
    <source>
        <dbReference type="Proteomes" id="UP000011116"/>
    </source>
</evidence>
<dbReference type="GO" id="GO:0016567">
    <property type="term" value="P:protein ubiquitination"/>
    <property type="evidence" value="ECO:0007669"/>
    <property type="project" value="UniProtKB-UniPathway"/>
</dbReference>
<reference evidence="10" key="1">
    <citation type="journal article" date="2012" name="Nature">
        <title>A physical, genetic and functional sequence assembly of the barley genome.</title>
        <authorList>
            <consortium name="The International Barley Genome Sequencing Consortium"/>
            <person name="Mayer K.F."/>
            <person name="Waugh R."/>
            <person name="Brown J.W."/>
            <person name="Schulman A."/>
            <person name="Langridge P."/>
            <person name="Platzer M."/>
            <person name="Fincher G.B."/>
            <person name="Muehlbauer G.J."/>
            <person name="Sato K."/>
            <person name="Close T.J."/>
            <person name="Wise R.P."/>
            <person name="Stein N."/>
        </authorList>
    </citation>
    <scope>NUCLEOTIDE SEQUENCE [LARGE SCALE GENOMIC DNA]</scope>
    <source>
        <strain evidence="10">cv. Morex</strain>
    </source>
</reference>
<dbReference type="InterPro" id="IPR044286">
    <property type="entry name" value="SINL_plant"/>
</dbReference>
<dbReference type="RefSeq" id="XP_044973820.1">
    <property type="nucleotide sequence ID" value="XM_045117885.1"/>
</dbReference>
<dbReference type="PROSITE" id="PS51081">
    <property type="entry name" value="ZF_SIAH"/>
    <property type="match status" value="1"/>
</dbReference>
<evidence type="ECO:0000256" key="4">
    <source>
        <dbReference type="ARBA" id="ARBA00024004"/>
    </source>
</evidence>
<dbReference type="AlphaFoldDB" id="A0A8I6XQQ4"/>
<dbReference type="Gramene" id="HORVU.MOREX.r3.3HG0235800.1">
    <property type="protein sequence ID" value="HORVU.MOREX.r3.3HG0235800.1"/>
    <property type="gene ID" value="HORVU.MOREX.r3.3HG0235800"/>
</dbReference>
<evidence type="ECO:0000256" key="1">
    <source>
        <dbReference type="ARBA" id="ARBA00022723"/>
    </source>
</evidence>
<organism evidence="9 10">
    <name type="scientific">Hordeum vulgare subsp. vulgare</name>
    <name type="common">Domesticated barley</name>
    <dbReference type="NCBI Taxonomy" id="112509"/>
    <lineage>
        <taxon>Eukaryota</taxon>
        <taxon>Viridiplantae</taxon>
        <taxon>Streptophyta</taxon>
        <taxon>Embryophyta</taxon>
        <taxon>Tracheophyta</taxon>
        <taxon>Spermatophyta</taxon>
        <taxon>Magnoliopsida</taxon>
        <taxon>Liliopsida</taxon>
        <taxon>Poales</taxon>
        <taxon>Poaceae</taxon>
        <taxon>BOP clade</taxon>
        <taxon>Pooideae</taxon>
        <taxon>Triticodae</taxon>
        <taxon>Triticeae</taxon>
        <taxon>Hordeinae</taxon>
        <taxon>Hordeum</taxon>
    </lineage>
</organism>
<dbReference type="Proteomes" id="UP000011116">
    <property type="component" value="Chromosome 3H"/>
</dbReference>
<dbReference type="Gramene" id="HORVU.MOREX.r2.3HG0195660.1">
    <property type="protein sequence ID" value="HORVU.MOREX.r2.3HG0195660.1"/>
    <property type="gene ID" value="HORVU.MOREX.r2.3HG0195660"/>
</dbReference>
<dbReference type="UniPathway" id="UPA00143"/>
<dbReference type="PANTHER" id="PTHR46632:SF16">
    <property type="entry name" value="E3 UBIQUITIN-PROTEIN LIGASE SINA-LIKE 10"/>
    <property type="match status" value="1"/>
</dbReference>
<dbReference type="EnsemblPlants" id="HORVU.MOREX.r3.3HG0235800.1">
    <property type="protein sequence ID" value="HORVU.MOREX.r3.3HG0235800.1"/>
    <property type="gene ID" value="HORVU.MOREX.r3.3HG0235800"/>
</dbReference>
<dbReference type="KEGG" id="hvg:123441455"/>
<keyword evidence="10" id="KW-1185">Reference proteome</keyword>
<dbReference type="GO" id="GO:0008270">
    <property type="term" value="F:zinc ion binding"/>
    <property type="evidence" value="ECO:0007669"/>
    <property type="project" value="UniProtKB-KW"/>
</dbReference>
<dbReference type="SUPFAM" id="SSF49599">
    <property type="entry name" value="TRAF domain-like"/>
    <property type="match status" value="1"/>
</dbReference>
<dbReference type="PROSITE" id="PS50089">
    <property type="entry name" value="ZF_RING_2"/>
    <property type="match status" value="1"/>
</dbReference>
<comment type="function">
    <text evidence="4">E3 ubiquitin-protein ligase that mediates ubiquitination and subsequent proteasomal degradation of target proteins. E3 ubiquitin ligases accept ubiquitin from an E2 ubiquitin-conjugating enzyme in the form of a thioester and then directly transfers the ubiquitin to targeted substrates. It probably triggers the ubiquitin-mediated degradation of different substrates.</text>
</comment>